<dbReference type="EMBL" id="BSUO01000001">
    <property type="protein sequence ID" value="GMA41968.1"/>
    <property type="molecule type" value="Genomic_DNA"/>
</dbReference>
<keyword evidence="3" id="KW-1185">Reference proteome</keyword>
<evidence type="ECO:0000313" key="3">
    <source>
        <dbReference type="Proteomes" id="UP001157126"/>
    </source>
</evidence>
<dbReference type="Pfam" id="PF10011">
    <property type="entry name" value="DUF2254"/>
    <property type="match status" value="1"/>
</dbReference>
<reference evidence="3" key="1">
    <citation type="journal article" date="2019" name="Int. J. Syst. Evol. Microbiol.">
        <title>The Global Catalogue of Microorganisms (GCM) 10K type strain sequencing project: providing services to taxonomists for standard genome sequencing and annotation.</title>
        <authorList>
            <consortium name="The Broad Institute Genomics Platform"/>
            <consortium name="The Broad Institute Genome Sequencing Center for Infectious Disease"/>
            <person name="Wu L."/>
            <person name="Ma J."/>
        </authorList>
    </citation>
    <scope>NUCLEOTIDE SEQUENCE [LARGE SCALE GENOMIC DNA]</scope>
    <source>
        <strain evidence="3">NBRC 113072</strain>
    </source>
</reference>
<feature type="transmembrane region" description="Helical" evidence="1">
    <location>
        <begin position="31"/>
        <end position="50"/>
    </location>
</feature>
<evidence type="ECO:0008006" key="4">
    <source>
        <dbReference type="Google" id="ProtNLM"/>
    </source>
</evidence>
<dbReference type="InterPro" id="IPR018723">
    <property type="entry name" value="DUF2254_membrane"/>
</dbReference>
<sequence length="305" mass="33299">MFTASFVFALTVTRAVRGDYGETGTFVPQVSVTVAFGLVLASVGLFLAFIHHITTSIQVSQVISRIGEHTLDLADAMYPENAIDGEVETGPTWSPDPGAPRVAVSTRTRHGALTFVDYDALVSFATEHDAVVTIDRPVGQFLTEGQDMLRVWGVDALDEESREKLYTYVGLASERQMRQDVAFGIRQLVDIAERALSPGINDPTTATQCIDELHRILRRLVGRESPSPYITDAGGRVRVVHDPQSIEGHIRLAVEEIAHYGSDSVQIPARLRDMLDDLETAAAQRYVPAIRRARELVDGTDGGAG</sequence>
<dbReference type="Proteomes" id="UP001157126">
    <property type="component" value="Unassembled WGS sequence"/>
</dbReference>
<evidence type="ECO:0000313" key="2">
    <source>
        <dbReference type="EMBL" id="GMA41968.1"/>
    </source>
</evidence>
<keyword evidence="1" id="KW-0812">Transmembrane</keyword>
<proteinExistence type="predicted"/>
<comment type="caution">
    <text evidence="2">The sequence shown here is derived from an EMBL/GenBank/DDBJ whole genome shotgun (WGS) entry which is preliminary data.</text>
</comment>
<organism evidence="2 3">
    <name type="scientific">Mobilicoccus caccae</name>
    <dbReference type="NCBI Taxonomy" id="1859295"/>
    <lineage>
        <taxon>Bacteria</taxon>
        <taxon>Bacillati</taxon>
        <taxon>Actinomycetota</taxon>
        <taxon>Actinomycetes</taxon>
        <taxon>Micrococcales</taxon>
        <taxon>Dermatophilaceae</taxon>
        <taxon>Mobilicoccus</taxon>
    </lineage>
</organism>
<name>A0ABQ6IXD8_9MICO</name>
<gene>
    <name evidence="2" type="ORF">GCM10025883_40130</name>
</gene>
<protein>
    <recommendedName>
        <fullName evidence="4">DUF2254 domain-containing protein</fullName>
    </recommendedName>
</protein>
<accession>A0ABQ6IXD8</accession>
<keyword evidence="1" id="KW-1133">Transmembrane helix</keyword>
<evidence type="ECO:0000256" key="1">
    <source>
        <dbReference type="SAM" id="Phobius"/>
    </source>
</evidence>
<keyword evidence="1" id="KW-0472">Membrane</keyword>